<gene>
    <name evidence="2" type="primary">fixL_2</name>
    <name evidence="2" type="ORF">LMG31841_04082</name>
</gene>
<dbReference type="RefSeq" id="WP_228880726.1">
    <property type="nucleotide sequence ID" value="NZ_CAJQYX010000005.1"/>
</dbReference>
<proteinExistence type="predicted"/>
<accession>A0A9N8RZM5</accession>
<dbReference type="InterPro" id="IPR035965">
    <property type="entry name" value="PAS-like_dom_sf"/>
</dbReference>
<dbReference type="Pfam" id="PF00989">
    <property type="entry name" value="PAS"/>
    <property type="match status" value="1"/>
</dbReference>
<dbReference type="GO" id="GO:0004673">
    <property type="term" value="F:protein histidine kinase activity"/>
    <property type="evidence" value="ECO:0007669"/>
    <property type="project" value="UniProtKB-EC"/>
</dbReference>
<protein>
    <submittedName>
        <fullName evidence="2">Sensor protein FixL</fullName>
        <ecNumber evidence="2">2.7.13.3</ecNumber>
    </submittedName>
</protein>
<dbReference type="PROSITE" id="PS50112">
    <property type="entry name" value="PAS"/>
    <property type="match status" value="1"/>
</dbReference>
<name>A0A9N8RZM5_9BURK</name>
<organism evidence="2 3">
    <name type="scientific">Paraburkholderia saeva</name>
    <dbReference type="NCBI Taxonomy" id="2777537"/>
    <lineage>
        <taxon>Bacteria</taxon>
        <taxon>Pseudomonadati</taxon>
        <taxon>Pseudomonadota</taxon>
        <taxon>Betaproteobacteria</taxon>
        <taxon>Burkholderiales</taxon>
        <taxon>Burkholderiaceae</taxon>
        <taxon>Paraburkholderia</taxon>
    </lineage>
</organism>
<dbReference type="PANTHER" id="PTHR44757:SF2">
    <property type="entry name" value="BIOFILM ARCHITECTURE MAINTENANCE PROTEIN MBAA"/>
    <property type="match status" value="1"/>
</dbReference>
<reference evidence="2" key="1">
    <citation type="submission" date="2021-04" db="EMBL/GenBank/DDBJ databases">
        <authorList>
            <person name="Vanwijnsberghe S."/>
        </authorList>
    </citation>
    <scope>NUCLEOTIDE SEQUENCE</scope>
    <source>
        <strain evidence="2">LMG 31841</strain>
    </source>
</reference>
<dbReference type="GO" id="GO:0006355">
    <property type="term" value="P:regulation of DNA-templated transcription"/>
    <property type="evidence" value="ECO:0007669"/>
    <property type="project" value="InterPro"/>
</dbReference>
<dbReference type="NCBIfam" id="TIGR00229">
    <property type="entry name" value="sensory_box"/>
    <property type="match status" value="1"/>
</dbReference>
<dbReference type="PANTHER" id="PTHR44757">
    <property type="entry name" value="DIGUANYLATE CYCLASE DGCP"/>
    <property type="match status" value="1"/>
</dbReference>
<sequence>MQAAIDYQQLVTAIGDAVVISGTDGNITLWNPAAERMFGFTEAEALGKSLDVIIPERLRGRHWEGYQKTMETGETRYGNDVLRVPAVHKDGRSLSIAFTVALLYGPEKTLTGIVAVIRDETSRFQEERGLRKRIAELEAKAQAQAGA</sequence>
<dbReference type="InterPro" id="IPR052155">
    <property type="entry name" value="Biofilm_reg_signaling"/>
</dbReference>
<dbReference type="CDD" id="cd00130">
    <property type="entry name" value="PAS"/>
    <property type="match status" value="1"/>
</dbReference>
<dbReference type="Gene3D" id="3.30.450.20">
    <property type="entry name" value="PAS domain"/>
    <property type="match status" value="1"/>
</dbReference>
<dbReference type="InterPro" id="IPR000014">
    <property type="entry name" value="PAS"/>
</dbReference>
<dbReference type="SMART" id="SM00091">
    <property type="entry name" value="PAS"/>
    <property type="match status" value="1"/>
</dbReference>
<keyword evidence="2" id="KW-0808">Transferase</keyword>
<dbReference type="AlphaFoldDB" id="A0A9N8RZM5"/>
<keyword evidence="3" id="KW-1185">Reference proteome</keyword>
<dbReference type="SUPFAM" id="SSF55785">
    <property type="entry name" value="PYP-like sensor domain (PAS domain)"/>
    <property type="match status" value="1"/>
</dbReference>
<dbReference type="EC" id="2.7.13.3" evidence="2"/>
<evidence type="ECO:0000313" key="2">
    <source>
        <dbReference type="EMBL" id="CAG4911598.1"/>
    </source>
</evidence>
<dbReference type="Proteomes" id="UP000789704">
    <property type="component" value="Unassembled WGS sequence"/>
</dbReference>
<feature type="domain" description="PAS" evidence="1">
    <location>
        <begin position="3"/>
        <end position="56"/>
    </location>
</feature>
<comment type="caution">
    <text evidence="2">The sequence shown here is derived from an EMBL/GenBank/DDBJ whole genome shotgun (WGS) entry which is preliminary data.</text>
</comment>
<evidence type="ECO:0000313" key="3">
    <source>
        <dbReference type="Proteomes" id="UP000789704"/>
    </source>
</evidence>
<dbReference type="EMBL" id="CAJQZC010000008">
    <property type="protein sequence ID" value="CAG4911598.1"/>
    <property type="molecule type" value="Genomic_DNA"/>
</dbReference>
<evidence type="ECO:0000259" key="1">
    <source>
        <dbReference type="PROSITE" id="PS50112"/>
    </source>
</evidence>
<dbReference type="InterPro" id="IPR013767">
    <property type="entry name" value="PAS_fold"/>
</dbReference>